<gene>
    <name evidence="1" type="ORF">DN53_13305</name>
</gene>
<dbReference type="EMBL" id="JJMP01000004">
    <property type="protein sequence ID" value="RYC51798.1"/>
    <property type="molecule type" value="Genomic_DNA"/>
</dbReference>
<sequence>MTSNNNQINPNNAFSGHFSVVTADITPPLSIYARNWGAAKHDRAEAVHMPLMMQCLLIKSTNDDILAWFTADLGWWKNSTDELNLRNYIFEKTGLKKEQVLFCLSHTHAGPSICSADKDKPGGEEIAPYLRFLAETAVRLYQEGSDKMQEGTLTWGYGLCDLATQRDLYVDGEYLIGYNPDEKADNTLLVGAVRNKDGAHLATLVNYACHPTTFAHENKMLSPDFVGAMREIVEENTGCPCLFLQGASGDLAPKEQYVADPAIVESHGRRLGYATVATLESIPPNNMGLVFKEALISGAPLALWRPQEKSPNYGMGAQILYIEVEYKSLPSVETLMLDYDKCGDRVLKDRLWRKINTRKAIGDKKTDRIPVWIWQLGDSIIVAQANEAYSVIQQQLRSTFPNYNISFINIANGYVGYLPPSDLYGKDIYAVWQTPYAKGSLEKVIDQTIKAIQTLNS</sequence>
<keyword evidence="2" id="KW-1185">Reference proteome</keyword>
<dbReference type="RefSeq" id="WP_129654227.1">
    <property type="nucleotide sequence ID" value="NZ_ML142909.1"/>
</dbReference>
<name>A0A444VLZ5_9FLAO</name>
<protein>
    <recommendedName>
        <fullName evidence="3">Neutral/alkaline non-lysosomal ceramidase N-terminal domain-containing protein</fullName>
    </recommendedName>
</protein>
<organism evidence="1 2">
    <name type="scientific">Flagellimonas olearia</name>
    <dbReference type="NCBI Taxonomy" id="552546"/>
    <lineage>
        <taxon>Bacteria</taxon>
        <taxon>Pseudomonadati</taxon>
        <taxon>Bacteroidota</taxon>
        <taxon>Flavobacteriia</taxon>
        <taxon>Flavobacteriales</taxon>
        <taxon>Flavobacteriaceae</taxon>
        <taxon>Flagellimonas</taxon>
    </lineage>
</organism>
<evidence type="ECO:0000313" key="1">
    <source>
        <dbReference type="EMBL" id="RYC51798.1"/>
    </source>
</evidence>
<dbReference type="Proteomes" id="UP000290261">
    <property type="component" value="Unassembled WGS sequence"/>
</dbReference>
<evidence type="ECO:0008006" key="3">
    <source>
        <dbReference type="Google" id="ProtNLM"/>
    </source>
</evidence>
<dbReference type="AlphaFoldDB" id="A0A444VLZ5"/>
<proteinExistence type="predicted"/>
<accession>A0A444VLZ5</accession>
<reference evidence="1 2" key="1">
    <citation type="submission" date="2014-04" db="EMBL/GenBank/DDBJ databases">
        <title>Whole genome of Muricauda olearia.</title>
        <authorList>
            <person name="Zhang X.-H."/>
            <person name="Tang K."/>
        </authorList>
    </citation>
    <scope>NUCLEOTIDE SEQUENCE [LARGE SCALE GENOMIC DNA]</scope>
    <source>
        <strain evidence="1 2">Th120</strain>
    </source>
</reference>
<comment type="caution">
    <text evidence="1">The sequence shown here is derived from an EMBL/GenBank/DDBJ whole genome shotgun (WGS) entry which is preliminary data.</text>
</comment>
<evidence type="ECO:0000313" key="2">
    <source>
        <dbReference type="Proteomes" id="UP000290261"/>
    </source>
</evidence>